<dbReference type="SMART" id="SM00829">
    <property type="entry name" value="PKS_ER"/>
    <property type="match status" value="1"/>
</dbReference>
<dbReference type="SUPFAM" id="SSF51735">
    <property type="entry name" value="NAD(P)-binding Rossmann-fold domains"/>
    <property type="match status" value="1"/>
</dbReference>
<dbReference type="InterPro" id="IPR013149">
    <property type="entry name" value="ADH-like_C"/>
</dbReference>
<dbReference type="InterPro" id="IPR011032">
    <property type="entry name" value="GroES-like_sf"/>
</dbReference>
<gene>
    <name evidence="3" type="ORF">F5878DRAFT_68290</name>
</gene>
<dbReference type="Gene3D" id="3.40.50.720">
    <property type="entry name" value="NAD(P)-binding Rossmann-like Domain"/>
    <property type="match status" value="1"/>
</dbReference>
<dbReference type="InterPro" id="IPR041694">
    <property type="entry name" value="ADH_N_2"/>
</dbReference>
<feature type="domain" description="Enoyl reductase (ER)" evidence="2">
    <location>
        <begin position="22"/>
        <end position="345"/>
    </location>
</feature>
<organism evidence="3 4">
    <name type="scientific">Lentinula raphanica</name>
    <dbReference type="NCBI Taxonomy" id="153919"/>
    <lineage>
        <taxon>Eukaryota</taxon>
        <taxon>Fungi</taxon>
        <taxon>Dikarya</taxon>
        <taxon>Basidiomycota</taxon>
        <taxon>Agaricomycotina</taxon>
        <taxon>Agaricomycetes</taxon>
        <taxon>Agaricomycetidae</taxon>
        <taxon>Agaricales</taxon>
        <taxon>Marasmiineae</taxon>
        <taxon>Omphalotaceae</taxon>
        <taxon>Lentinula</taxon>
    </lineage>
</organism>
<evidence type="ECO:0000313" key="3">
    <source>
        <dbReference type="EMBL" id="KAJ3831592.1"/>
    </source>
</evidence>
<dbReference type="PANTHER" id="PTHR43205">
    <property type="entry name" value="PROSTAGLANDIN REDUCTASE"/>
    <property type="match status" value="1"/>
</dbReference>
<proteinExistence type="predicted"/>
<dbReference type="SUPFAM" id="SSF50129">
    <property type="entry name" value="GroES-like"/>
    <property type="match status" value="1"/>
</dbReference>
<name>A0AA38NVY3_9AGAR</name>
<dbReference type="PANTHER" id="PTHR43205:SF19">
    <property type="entry name" value="ENOYL REDUCTASE (ER) DOMAIN-CONTAINING PROTEIN"/>
    <property type="match status" value="1"/>
</dbReference>
<dbReference type="InterPro" id="IPR020843">
    <property type="entry name" value="ER"/>
</dbReference>
<sequence>MVKQIVLANAPTGFPITEMGKAESTFEIKQVALPDLKDNQLLLQTVFISNDPAQRLWLQQNRNSERAYMPHIPLGELMRASSVARVLKSTSPSFKEGTMVQFFGGWAEQLVVDAEDADPLPDLPGVGPSVFLGAVGVPGLTAYFGLKEICQLGEGQVIIISGAAGATGNVAVQLAKHVFKASKVIAIAGSDEKCQWLEKIGADHALNYKAPAFSDALVEAARPSYADCYFDNVGGPVLNACFSAVKRNGCIAACGSVSGYNNDSSQMALSNWGEVIINRLTVKGFVVMDYYHRRSEAVEVLSSAIKEGKLTIAGGETIVRCPDFEKIPDVWMRLFRGENTGKLVTQVADFYSW</sequence>
<dbReference type="Pfam" id="PF16884">
    <property type="entry name" value="ADH_N_2"/>
    <property type="match status" value="1"/>
</dbReference>
<evidence type="ECO:0000313" key="4">
    <source>
        <dbReference type="Proteomes" id="UP001163846"/>
    </source>
</evidence>
<dbReference type="AlphaFoldDB" id="A0AA38NVY3"/>
<dbReference type="CDD" id="cd05288">
    <property type="entry name" value="PGDH"/>
    <property type="match status" value="1"/>
</dbReference>
<dbReference type="Gene3D" id="3.90.180.10">
    <property type="entry name" value="Medium-chain alcohol dehydrogenases, catalytic domain"/>
    <property type="match status" value="1"/>
</dbReference>
<dbReference type="EMBL" id="MU807357">
    <property type="protein sequence ID" value="KAJ3831592.1"/>
    <property type="molecule type" value="Genomic_DNA"/>
</dbReference>
<dbReference type="Pfam" id="PF00107">
    <property type="entry name" value="ADH_zinc_N"/>
    <property type="match status" value="1"/>
</dbReference>
<keyword evidence="4" id="KW-1185">Reference proteome</keyword>
<comment type="caution">
    <text evidence="3">The sequence shown here is derived from an EMBL/GenBank/DDBJ whole genome shotgun (WGS) entry which is preliminary data.</text>
</comment>
<protein>
    <recommendedName>
        <fullName evidence="2">Enoyl reductase (ER) domain-containing protein</fullName>
    </recommendedName>
</protein>
<dbReference type="FunFam" id="3.40.50.720:FF:000121">
    <property type="entry name" value="Prostaglandin reductase 2"/>
    <property type="match status" value="1"/>
</dbReference>
<dbReference type="GO" id="GO:0016628">
    <property type="term" value="F:oxidoreductase activity, acting on the CH-CH group of donors, NAD or NADP as acceptor"/>
    <property type="evidence" value="ECO:0007669"/>
    <property type="project" value="InterPro"/>
</dbReference>
<evidence type="ECO:0000259" key="2">
    <source>
        <dbReference type="SMART" id="SM00829"/>
    </source>
</evidence>
<evidence type="ECO:0000256" key="1">
    <source>
        <dbReference type="ARBA" id="ARBA00023002"/>
    </source>
</evidence>
<dbReference type="InterPro" id="IPR045010">
    <property type="entry name" value="MDR_fam"/>
</dbReference>
<dbReference type="Proteomes" id="UP001163846">
    <property type="component" value="Unassembled WGS sequence"/>
</dbReference>
<dbReference type="InterPro" id="IPR036291">
    <property type="entry name" value="NAD(P)-bd_dom_sf"/>
</dbReference>
<reference evidence="3" key="1">
    <citation type="submission" date="2022-08" db="EMBL/GenBank/DDBJ databases">
        <authorList>
            <consortium name="DOE Joint Genome Institute"/>
            <person name="Min B."/>
            <person name="Riley R."/>
            <person name="Sierra-Patev S."/>
            <person name="Naranjo-Ortiz M."/>
            <person name="Looney B."/>
            <person name="Konkel Z."/>
            <person name="Slot J.C."/>
            <person name="Sakamoto Y."/>
            <person name="Steenwyk J.L."/>
            <person name="Rokas A."/>
            <person name="Carro J."/>
            <person name="Camarero S."/>
            <person name="Ferreira P."/>
            <person name="Molpeceres G."/>
            <person name="Ruiz-Duenas F.J."/>
            <person name="Serrano A."/>
            <person name="Henrissat B."/>
            <person name="Drula E."/>
            <person name="Hughes K.W."/>
            <person name="Mata J.L."/>
            <person name="Ishikawa N.K."/>
            <person name="Vargas-Isla R."/>
            <person name="Ushijima S."/>
            <person name="Smith C.A."/>
            <person name="Ahrendt S."/>
            <person name="Andreopoulos W."/>
            <person name="He G."/>
            <person name="Labutti K."/>
            <person name="Lipzen A."/>
            <person name="Ng V."/>
            <person name="Sandor L."/>
            <person name="Barry K."/>
            <person name="Martinez A.T."/>
            <person name="Xiao Y."/>
            <person name="Gibbons J.G."/>
            <person name="Terashima K."/>
            <person name="Hibbett D.S."/>
            <person name="Grigoriev I.V."/>
        </authorList>
    </citation>
    <scope>NUCLEOTIDE SEQUENCE</scope>
    <source>
        <strain evidence="3">TFB9207</strain>
    </source>
</reference>
<keyword evidence="1" id="KW-0560">Oxidoreductase</keyword>
<accession>A0AA38NVY3</accession>